<keyword evidence="13" id="KW-1185">Reference proteome</keyword>
<comment type="catalytic activity">
    <reaction evidence="9">
        <text>L-threonyl-[protein] + ATP = O-phospho-L-threonyl-[protein] + ADP + H(+)</text>
        <dbReference type="Rhea" id="RHEA:46608"/>
        <dbReference type="Rhea" id="RHEA-COMP:11060"/>
        <dbReference type="Rhea" id="RHEA-COMP:11605"/>
        <dbReference type="ChEBI" id="CHEBI:15378"/>
        <dbReference type="ChEBI" id="CHEBI:30013"/>
        <dbReference type="ChEBI" id="CHEBI:30616"/>
        <dbReference type="ChEBI" id="CHEBI:61977"/>
        <dbReference type="ChEBI" id="CHEBI:456216"/>
        <dbReference type="EC" id="2.7.11.1"/>
    </reaction>
</comment>
<evidence type="ECO:0000256" key="9">
    <source>
        <dbReference type="ARBA" id="ARBA00047899"/>
    </source>
</evidence>
<dbReference type="AlphaFoldDB" id="A0A1Y1S7N6"/>
<name>A0A1Y1S7N6_9MICR</name>
<dbReference type="PANTHER" id="PTHR12209">
    <property type="entry name" value="NON-SPECIFIC SERINE/THREONINE PROTEIN KINASE"/>
    <property type="match status" value="1"/>
</dbReference>
<evidence type="ECO:0000256" key="10">
    <source>
        <dbReference type="ARBA" id="ARBA00048679"/>
    </source>
</evidence>
<sequence>MFNLIKRGAEAEIYETETTVIKRRVRKEYRIVEVDEAIRRNRTRKEAKMMEKMGELGIAVPRVVGRGDYEIEMEKIVGESVKEVMGEDGAILREVGEVVYQLHESGVIHGDLTTMNFIVQGETGRVYVIDFGLGFYSNKNEDKAVDLYLLEKSLAQSNGRDVDCFYQGYFGGREDKELRRKLDEIRGRKR</sequence>
<organism evidence="12 13">
    <name type="scientific">Enterospora canceri</name>
    <dbReference type="NCBI Taxonomy" id="1081671"/>
    <lineage>
        <taxon>Eukaryota</taxon>
        <taxon>Fungi</taxon>
        <taxon>Fungi incertae sedis</taxon>
        <taxon>Microsporidia</taxon>
        <taxon>Enterocytozoonidae</taxon>
        <taxon>Enterospora</taxon>
    </lineage>
</organism>
<reference evidence="12 13" key="1">
    <citation type="journal article" date="2017" name="Environ. Microbiol.">
        <title>Decay of the glycolytic pathway and adaptation to intranuclear parasitism within Enterocytozoonidae microsporidia.</title>
        <authorList>
            <person name="Wiredu Boakye D."/>
            <person name="Jaroenlak P."/>
            <person name="Prachumwat A."/>
            <person name="Williams T.A."/>
            <person name="Bateman K.S."/>
            <person name="Itsathitphaisarn O."/>
            <person name="Sritunyalucksana K."/>
            <person name="Paszkiewicz K.H."/>
            <person name="Moore K.A."/>
            <person name="Stentiford G.D."/>
            <person name="Williams B.A."/>
        </authorList>
    </citation>
    <scope>NUCLEOTIDE SEQUENCE [LARGE SCALE GENOMIC DNA]</scope>
    <source>
        <strain evidence="12 13">GB1</strain>
    </source>
</reference>
<comment type="caution">
    <text evidence="12">The sequence shown here is derived from an EMBL/GenBank/DDBJ whole genome shotgun (WGS) entry which is preliminary data.</text>
</comment>
<dbReference type="EC" id="2.7.11.1" evidence="2"/>
<evidence type="ECO:0000256" key="5">
    <source>
        <dbReference type="ARBA" id="ARBA00022694"/>
    </source>
</evidence>
<accession>A0A1Y1S7N6</accession>
<proteinExistence type="inferred from homology"/>
<dbReference type="PROSITE" id="PS00109">
    <property type="entry name" value="PROTEIN_KINASE_TYR"/>
    <property type="match status" value="1"/>
</dbReference>
<dbReference type="NCBIfam" id="TIGR03724">
    <property type="entry name" value="arch_bud32"/>
    <property type="match status" value="1"/>
</dbReference>
<evidence type="ECO:0000256" key="6">
    <source>
        <dbReference type="ARBA" id="ARBA00022741"/>
    </source>
</evidence>
<keyword evidence="7" id="KW-0418">Kinase</keyword>
<dbReference type="VEuPathDB" id="MicrosporidiaDB:ECANGB1_1254"/>
<dbReference type="Gene3D" id="1.10.510.10">
    <property type="entry name" value="Transferase(Phosphotransferase) domain 1"/>
    <property type="match status" value="1"/>
</dbReference>
<dbReference type="PROSITE" id="PS50011">
    <property type="entry name" value="PROTEIN_KINASE_DOM"/>
    <property type="match status" value="1"/>
</dbReference>
<dbReference type="PANTHER" id="PTHR12209:SF0">
    <property type="entry name" value="EKC_KEOPS COMPLEX SUBUNIT TP53RK"/>
    <property type="match status" value="1"/>
</dbReference>
<dbReference type="GO" id="GO:0005829">
    <property type="term" value="C:cytosol"/>
    <property type="evidence" value="ECO:0007669"/>
    <property type="project" value="TreeGrafter"/>
</dbReference>
<keyword evidence="3" id="KW-0723">Serine/threonine-protein kinase</keyword>
<keyword evidence="5" id="KW-0819">tRNA processing</keyword>
<dbReference type="InterPro" id="IPR000719">
    <property type="entry name" value="Prot_kinase_dom"/>
</dbReference>
<dbReference type="GO" id="GO:0004674">
    <property type="term" value="F:protein serine/threonine kinase activity"/>
    <property type="evidence" value="ECO:0007669"/>
    <property type="project" value="UniProtKB-KW"/>
</dbReference>
<dbReference type="InterPro" id="IPR018934">
    <property type="entry name" value="RIO_dom"/>
</dbReference>
<dbReference type="Pfam" id="PF01163">
    <property type="entry name" value="RIO1"/>
    <property type="match status" value="1"/>
</dbReference>
<dbReference type="Proteomes" id="UP000192639">
    <property type="component" value="Unassembled WGS sequence"/>
</dbReference>
<dbReference type="GO" id="GO:0008033">
    <property type="term" value="P:tRNA processing"/>
    <property type="evidence" value="ECO:0007669"/>
    <property type="project" value="UniProtKB-KW"/>
</dbReference>
<keyword evidence="6" id="KW-0547">Nucleotide-binding</keyword>
<keyword evidence="4" id="KW-0808">Transferase</keyword>
<evidence type="ECO:0000313" key="13">
    <source>
        <dbReference type="Proteomes" id="UP000192639"/>
    </source>
</evidence>
<evidence type="ECO:0000259" key="11">
    <source>
        <dbReference type="PROSITE" id="PS50011"/>
    </source>
</evidence>
<dbReference type="OrthoDB" id="3399at2759"/>
<dbReference type="SUPFAM" id="SSF56112">
    <property type="entry name" value="Protein kinase-like (PK-like)"/>
    <property type="match status" value="1"/>
</dbReference>
<dbReference type="EMBL" id="LWDP01000035">
    <property type="protein sequence ID" value="ORD94020.1"/>
    <property type="molecule type" value="Genomic_DNA"/>
</dbReference>
<dbReference type="InterPro" id="IPR008266">
    <property type="entry name" value="Tyr_kinase_AS"/>
</dbReference>
<evidence type="ECO:0000256" key="8">
    <source>
        <dbReference type="ARBA" id="ARBA00022840"/>
    </source>
</evidence>
<gene>
    <name evidence="12" type="primary">BUD32</name>
    <name evidence="12" type="ORF">ECANGB1_1254</name>
</gene>
<comment type="similarity">
    <text evidence="1">Belongs to the protein kinase superfamily. BUD32 family.</text>
</comment>
<evidence type="ECO:0000256" key="2">
    <source>
        <dbReference type="ARBA" id="ARBA00012513"/>
    </source>
</evidence>
<evidence type="ECO:0000256" key="7">
    <source>
        <dbReference type="ARBA" id="ARBA00022777"/>
    </source>
</evidence>
<protein>
    <recommendedName>
        <fullName evidence="2">non-specific serine/threonine protein kinase</fullName>
        <ecNumber evidence="2">2.7.11.1</ecNumber>
    </recommendedName>
</protein>
<comment type="catalytic activity">
    <reaction evidence="10">
        <text>L-seryl-[protein] + ATP = O-phospho-L-seryl-[protein] + ADP + H(+)</text>
        <dbReference type="Rhea" id="RHEA:17989"/>
        <dbReference type="Rhea" id="RHEA-COMP:9863"/>
        <dbReference type="Rhea" id="RHEA-COMP:11604"/>
        <dbReference type="ChEBI" id="CHEBI:15378"/>
        <dbReference type="ChEBI" id="CHEBI:29999"/>
        <dbReference type="ChEBI" id="CHEBI:30616"/>
        <dbReference type="ChEBI" id="CHEBI:83421"/>
        <dbReference type="ChEBI" id="CHEBI:456216"/>
        <dbReference type="EC" id="2.7.11.1"/>
    </reaction>
</comment>
<evidence type="ECO:0000256" key="1">
    <source>
        <dbReference type="ARBA" id="ARBA00010630"/>
    </source>
</evidence>
<evidence type="ECO:0000313" key="12">
    <source>
        <dbReference type="EMBL" id="ORD94020.1"/>
    </source>
</evidence>
<evidence type="ECO:0000256" key="3">
    <source>
        <dbReference type="ARBA" id="ARBA00022527"/>
    </source>
</evidence>
<evidence type="ECO:0000256" key="4">
    <source>
        <dbReference type="ARBA" id="ARBA00022679"/>
    </source>
</evidence>
<dbReference type="GO" id="GO:0005524">
    <property type="term" value="F:ATP binding"/>
    <property type="evidence" value="ECO:0007669"/>
    <property type="project" value="UniProtKB-KW"/>
</dbReference>
<keyword evidence="8" id="KW-0067">ATP-binding</keyword>
<feature type="domain" description="Protein kinase" evidence="11">
    <location>
        <begin position="1"/>
        <end position="190"/>
    </location>
</feature>
<dbReference type="InterPro" id="IPR011009">
    <property type="entry name" value="Kinase-like_dom_sf"/>
</dbReference>
<dbReference type="Gene3D" id="3.30.200.20">
    <property type="entry name" value="Phosphorylase Kinase, domain 1"/>
    <property type="match status" value="1"/>
</dbReference>
<dbReference type="InterPro" id="IPR022495">
    <property type="entry name" value="Bud32"/>
</dbReference>